<dbReference type="PROSITE" id="PS51257">
    <property type="entry name" value="PROKAR_LIPOPROTEIN"/>
    <property type="match status" value="1"/>
</dbReference>
<dbReference type="Proteomes" id="UP001287059">
    <property type="component" value="Unassembled WGS sequence"/>
</dbReference>
<evidence type="ECO:0000256" key="1">
    <source>
        <dbReference type="SAM" id="SignalP"/>
    </source>
</evidence>
<accession>A0ABU4Y6X9</accession>
<protein>
    <recommendedName>
        <fullName evidence="4">DUF3313 domain-containing protein</fullName>
    </recommendedName>
</protein>
<gene>
    <name evidence="2" type="ORF">RFN28_30205</name>
</gene>
<keyword evidence="1" id="KW-0732">Signal</keyword>
<proteinExistence type="predicted"/>
<sequence length="198" mass="21060">MLRRSLIAIVAVALTACVASSIDPQSKASIGFVYVEPVQLSKASVFAPNLSEANASSGKVPATVAEATARLQEVVDTRTNLRELIESQAKEDLITKGYRVTDAASAASARLKINVYHALSVPVGANDGRGIAMTVSAEMVRSSDGKRLMFAGASQIKDAEAKGVRMAPYAEWFTNDDFLVEQYRLVARLLTAQALAGL</sequence>
<feature type="signal peptide" evidence="1">
    <location>
        <begin position="1"/>
        <end position="21"/>
    </location>
</feature>
<dbReference type="RefSeq" id="WP_320290788.1">
    <property type="nucleotide sequence ID" value="NZ_JAVIIW010000055.1"/>
</dbReference>
<organism evidence="2 3">
    <name type="scientific">Mesorhizobium album</name>
    <dbReference type="NCBI Taxonomy" id="3072314"/>
    <lineage>
        <taxon>Bacteria</taxon>
        <taxon>Pseudomonadati</taxon>
        <taxon>Pseudomonadota</taxon>
        <taxon>Alphaproteobacteria</taxon>
        <taxon>Hyphomicrobiales</taxon>
        <taxon>Phyllobacteriaceae</taxon>
        <taxon>Mesorhizobium</taxon>
    </lineage>
</organism>
<evidence type="ECO:0000313" key="2">
    <source>
        <dbReference type="EMBL" id="MDX8482700.1"/>
    </source>
</evidence>
<keyword evidence="3" id="KW-1185">Reference proteome</keyword>
<name>A0ABU4Y6X9_9HYPH</name>
<comment type="caution">
    <text evidence="2">The sequence shown here is derived from an EMBL/GenBank/DDBJ whole genome shotgun (WGS) entry which is preliminary data.</text>
</comment>
<evidence type="ECO:0000313" key="3">
    <source>
        <dbReference type="Proteomes" id="UP001287059"/>
    </source>
</evidence>
<feature type="chain" id="PRO_5045568264" description="DUF3313 domain-containing protein" evidence="1">
    <location>
        <begin position="22"/>
        <end position="198"/>
    </location>
</feature>
<evidence type="ECO:0008006" key="4">
    <source>
        <dbReference type="Google" id="ProtNLM"/>
    </source>
</evidence>
<reference evidence="2 3" key="1">
    <citation type="submission" date="2023-08" db="EMBL/GenBank/DDBJ databases">
        <title>Implementing the SeqCode for naming new Mesorhizobium species isolated from Vachellia karroo root nodules.</title>
        <authorList>
            <person name="Van Lill M."/>
        </authorList>
    </citation>
    <scope>NUCLEOTIDE SEQUENCE [LARGE SCALE GENOMIC DNA]</scope>
    <source>
        <strain evidence="2 3">VK24D</strain>
    </source>
</reference>
<dbReference type="EMBL" id="JAVIIW010000055">
    <property type="protein sequence ID" value="MDX8482700.1"/>
    <property type="molecule type" value="Genomic_DNA"/>
</dbReference>